<evidence type="ECO:0000313" key="2">
    <source>
        <dbReference type="Proteomes" id="UP001153269"/>
    </source>
</evidence>
<gene>
    <name evidence="1" type="ORF">PLEPLA_LOCUS37279</name>
</gene>
<organism evidence="1 2">
    <name type="scientific">Pleuronectes platessa</name>
    <name type="common">European plaice</name>
    <dbReference type="NCBI Taxonomy" id="8262"/>
    <lineage>
        <taxon>Eukaryota</taxon>
        <taxon>Metazoa</taxon>
        <taxon>Chordata</taxon>
        <taxon>Craniata</taxon>
        <taxon>Vertebrata</taxon>
        <taxon>Euteleostomi</taxon>
        <taxon>Actinopterygii</taxon>
        <taxon>Neopterygii</taxon>
        <taxon>Teleostei</taxon>
        <taxon>Neoteleostei</taxon>
        <taxon>Acanthomorphata</taxon>
        <taxon>Carangaria</taxon>
        <taxon>Pleuronectiformes</taxon>
        <taxon>Pleuronectoidei</taxon>
        <taxon>Pleuronectidae</taxon>
        <taxon>Pleuronectes</taxon>
    </lineage>
</organism>
<protein>
    <submittedName>
        <fullName evidence="1">Uncharacterized protein</fullName>
    </submittedName>
</protein>
<proteinExistence type="predicted"/>
<dbReference type="AlphaFoldDB" id="A0A9N7Z5I3"/>
<reference evidence="1" key="1">
    <citation type="submission" date="2020-03" db="EMBL/GenBank/DDBJ databases">
        <authorList>
            <person name="Weist P."/>
        </authorList>
    </citation>
    <scope>NUCLEOTIDE SEQUENCE</scope>
</reference>
<name>A0A9N7Z5I3_PLEPL</name>
<keyword evidence="2" id="KW-1185">Reference proteome</keyword>
<dbReference type="Proteomes" id="UP001153269">
    <property type="component" value="Unassembled WGS sequence"/>
</dbReference>
<evidence type="ECO:0000313" key="1">
    <source>
        <dbReference type="EMBL" id="CAB1449594.1"/>
    </source>
</evidence>
<accession>A0A9N7Z5I3</accession>
<sequence length="112" mass="11629">MAAMGMGPARRFMGSGLGTANKLRAPRGGSQENGIIHVLLAHSVYLSPSASPPLLLSSSPPLLLSSSPPLLLSSSPPLRLSATLSPSMQPALCSQNFSLEKKREEAASCPFT</sequence>
<dbReference type="EMBL" id="CADEAL010004022">
    <property type="protein sequence ID" value="CAB1449594.1"/>
    <property type="molecule type" value="Genomic_DNA"/>
</dbReference>
<comment type="caution">
    <text evidence="1">The sequence shown here is derived from an EMBL/GenBank/DDBJ whole genome shotgun (WGS) entry which is preliminary data.</text>
</comment>